<reference evidence="9" key="1">
    <citation type="submission" date="2023-07" db="EMBL/GenBank/DDBJ databases">
        <authorList>
            <consortium name="AG Swart"/>
            <person name="Singh M."/>
            <person name="Singh A."/>
            <person name="Seah K."/>
            <person name="Emmerich C."/>
        </authorList>
    </citation>
    <scope>NUCLEOTIDE SEQUENCE</scope>
    <source>
        <strain evidence="9">DP1</strain>
    </source>
</reference>
<proteinExistence type="predicted"/>
<keyword evidence="10" id="KW-1185">Reference proteome</keyword>
<comment type="caution">
    <text evidence="9">The sequence shown here is derived from an EMBL/GenBank/DDBJ whole genome shotgun (WGS) entry which is preliminary data.</text>
</comment>
<dbReference type="SMART" id="SM00717">
    <property type="entry name" value="SANT"/>
    <property type="match status" value="1"/>
</dbReference>
<dbReference type="InterPro" id="IPR017930">
    <property type="entry name" value="Myb_dom"/>
</dbReference>
<evidence type="ECO:0000313" key="10">
    <source>
        <dbReference type="Proteomes" id="UP001295684"/>
    </source>
</evidence>
<dbReference type="AlphaFoldDB" id="A0AAD1U7Q2"/>
<dbReference type="SUPFAM" id="SSF46689">
    <property type="entry name" value="Homeodomain-like"/>
    <property type="match status" value="1"/>
</dbReference>
<dbReference type="InterPro" id="IPR009057">
    <property type="entry name" value="Homeodomain-like_sf"/>
</dbReference>
<name>A0AAD1U7Q2_EUPCR</name>
<evidence type="ECO:0000259" key="6">
    <source>
        <dbReference type="PROSITE" id="PS50090"/>
    </source>
</evidence>
<dbReference type="PANTHER" id="PTHR12802:SF155">
    <property type="entry name" value="DEUBIQUITINASE MYSM1"/>
    <property type="match status" value="1"/>
</dbReference>
<dbReference type="Gene3D" id="1.10.10.60">
    <property type="entry name" value="Homeodomain-like"/>
    <property type="match status" value="1"/>
</dbReference>
<gene>
    <name evidence="9" type="ORF">ECRASSUSDP1_LOCUS4834</name>
</gene>
<evidence type="ECO:0000256" key="3">
    <source>
        <dbReference type="ARBA" id="ARBA00023163"/>
    </source>
</evidence>
<dbReference type="GO" id="GO:0003677">
    <property type="term" value="F:DNA binding"/>
    <property type="evidence" value="ECO:0007669"/>
    <property type="project" value="UniProtKB-KW"/>
</dbReference>
<feature type="compositionally biased region" description="Polar residues" evidence="5">
    <location>
        <begin position="195"/>
        <end position="215"/>
    </location>
</feature>
<evidence type="ECO:0000313" key="9">
    <source>
        <dbReference type="EMBL" id="CAI2363498.1"/>
    </source>
</evidence>
<dbReference type="InterPro" id="IPR017884">
    <property type="entry name" value="SANT_dom"/>
</dbReference>
<keyword evidence="1" id="KW-0805">Transcription regulation</keyword>
<protein>
    <submittedName>
        <fullName evidence="9">Uncharacterized protein</fullName>
    </submittedName>
</protein>
<keyword evidence="4" id="KW-0539">Nucleus</keyword>
<keyword evidence="2" id="KW-0238">DNA-binding</keyword>
<dbReference type="Proteomes" id="UP001295684">
    <property type="component" value="Unassembled WGS sequence"/>
</dbReference>
<dbReference type="PANTHER" id="PTHR12802">
    <property type="entry name" value="SWI/SNF COMPLEX-RELATED"/>
    <property type="match status" value="1"/>
</dbReference>
<sequence length="358" mass="41131">MSDTQYLSGKKRKKKVIGRWSKEEHDCFVNCLKVHGKDWDKLEEMIPTRSGVQIRSHLQKYFERIKKEFSTNNPMEFIMKDMCDISKVYKFDKSMIKQDSNPDPTQDLVGLYQNRSYNKNRSEEEPIMKKLIQEPTKNKENADNKKREMKEKSKRIELDVQNGTDSHKRRANSSENSSIKLFKIQKVAKNATESISYSNSDGQKNNSMDNEQSVKLNKPSKKTGSSLREKKGCSVIVMNKGEIIIQGNQIITSVPCKFEKLKDSVTAITPTKPVRIIIEEISSSSAENSDSEKKVVFEKKVSYKKYKKPEIADKKDSSTANTRSTVKTSKRNPSLGSLYPYQIQGYELLLSHYCTCTD</sequence>
<evidence type="ECO:0000256" key="2">
    <source>
        <dbReference type="ARBA" id="ARBA00023125"/>
    </source>
</evidence>
<feature type="domain" description="Myb-like" evidence="6">
    <location>
        <begin position="12"/>
        <end position="62"/>
    </location>
</feature>
<feature type="domain" description="SANT" evidence="7">
    <location>
        <begin position="15"/>
        <end position="66"/>
    </location>
</feature>
<accession>A0AAD1U7Q2</accession>
<dbReference type="CDD" id="cd00167">
    <property type="entry name" value="SANT"/>
    <property type="match status" value="1"/>
</dbReference>
<dbReference type="PROSITE" id="PS51294">
    <property type="entry name" value="HTH_MYB"/>
    <property type="match status" value="1"/>
</dbReference>
<evidence type="ECO:0000256" key="4">
    <source>
        <dbReference type="ARBA" id="ARBA00023242"/>
    </source>
</evidence>
<dbReference type="NCBIfam" id="TIGR01557">
    <property type="entry name" value="myb_SHAQKYF"/>
    <property type="match status" value="1"/>
</dbReference>
<dbReference type="InterPro" id="IPR001005">
    <property type="entry name" value="SANT/Myb"/>
</dbReference>
<feature type="region of interest" description="Disordered" evidence="5">
    <location>
        <begin position="117"/>
        <end position="177"/>
    </location>
</feature>
<feature type="compositionally biased region" description="Basic and acidic residues" evidence="5">
    <location>
        <begin position="120"/>
        <end position="158"/>
    </location>
</feature>
<dbReference type="PROSITE" id="PS51293">
    <property type="entry name" value="SANT"/>
    <property type="match status" value="1"/>
</dbReference>
<feature type="region of interest" description="Disordered" evidence="5">
    <location>
        <begin position="195"/>
        <end position="229"/>
    </location>
</feature>
<dbReference type="EMBL" id="CAMPGE010004649">
    <property type="protein sequence ID" value="CAI2363498.1"/>
    <property type="molecule type" value="Genomic_DNA"/>
</dbReference>
<evidence type="ECO:0000259" key="8">
    <source>
        <dbReference type="PROSITE" id="PS51294"/>
    </source>
</evidence>
<feature type="domain" description="HTH myb-type" evidence="8">
    <location>
        <begin position="12"/>
        <end position="66"/>
    </location>
</feature>
<evidence type="ECO:0000256" key="5">
    <source>
        <dbReference type="SAM" id="MobiDB-lite"/>
    </source>
</evidence>
<feature type="region of interest" description="Disordered" evidence="5">
    <location>
        <begin position="311"/>
        <end position="331"/>
    </location>
</feature>
<feature type="compositionally biased region" description="Polar residues" evidence="5">
    <location>
        <begin position="318"/>
        <end position="331"/>
    </location>
</feature>
<dbReference type="Pfam" id="PF00249">
    <property type="entry name" value="Myb_DNA-binding"/>
    <property type="match status" value="1"/>
</dbReference>
<dbReference type="InterPro" id="IPR006447">
    <property type="entry name" value="Myb_dom_plants"/>
</dbReference>
<evidence type="ECO:0000259" key="7">
    <source>
        <dbReference type="PROSITE" id="PS51293"/>
    </source>
</evidence>
<dbReference type="PROSITE" id="PS50090">
    <property type="entry name" value="MYB_LIKE"/>
    <property type="match status" value="1"/>
</dbReference>
<evidence type="ECO:0000256" key="1">
    <source>
        <dbReference type="ARBA" id="ARBA00023015"/>
    </source>
</evidence>
<organism evidence="9 10">
    <name type="scientific">Euplotes crassus</name>
    <dbReference type="NCBI Taxonomy" id="5936"/>
    <lineage>
        <taxon>Eukaryota</taxon>
        <taxon>Sar</taxon>
        <taxon>Alveolata</taxon>
        <taxon>Ciliophora</taxon>
        <taxon>Intramacronucleata</taxon>
        <taxon>Spirotrichea</taxon>
        <taxon>Hypotrichia</taxon>
        <taxon>Euplotida</taxon>
        <taxon>Euplotidae</taxon>
        <taxon>Moneuplotes</taxon>
    </lineage>
</organism>
<keyword evidence="3" id="KW-0804">Transcription</keyword>